<evidence type="ECO:0000313" key="6">
    <source>
        <dbReference type="EMBL" id="MBB3931679.1"/>
    </source>
</evidence>
<dbReference type="PROSITE" id="PS00194">
    <property type="entry name" value="THIOREDOXIN_1"/>
    <property type="match status" value="1"/>
</dbReference>
<dbReference type="InterPro" id="IPR013740">
    <property type="entry name" value="Redoxin"/>
</dbReference>
<dbReference type="Proteomes" id="UP000553963">
    <property type="component" value="Unassembled WGS sequence"/>
</dbReference>
<dbReference type="CDD" id="cd02966">
    <property type="entry name" value="TlpA_like_family"/>
    <property type="match status" value="1"/>
</dbReference>
<dbReference type="AlphaFoldDB" id="A0A840AMZ3"/>
<evidence type="ECO:0000256" key="4">
    <source>
        <dbReference type="SAM" id="Phobius"/>
    </source>
</evidence>
<accession>A0A840AMZ3</accession>
<protein>
    <submittedName>
        <fullName evidence="6">Thiol-disulfide isomerase/thioredoxin</fullName>
    </submittedName>
</protein>
<dbReference type="EMBL" id="JACIDS010000003">
    <property type="protein sequence ID" value="MBB3931679.1"/>
    <property type="molecule type" value="Genomic_DNA"/>
</dbReference>
<evidence type="ECO:0000256" key="2">
    <source>
        <dbReference type="ARBA" id="ARBA00022748"/>
    </source>
</evidence>
<dbReference type="PANTHER" id="PTHR42852:SF13">
    <property type="entry name" value="PROTEIN DIPZ"/>
    <property type="match status" value="1"/>
</dbReference>
<sequence>MNEARGETRSGKTRLWPVLALAAVLGIAAGVAVLYVRGGLDGNLAASGGADCAPAVKAAGLLAPLARGEVAAFQIATEPVSLASLAFEKADGAKATLADYAGKTVLLNLWATWCAPCRKEMPALDSLEAAEGGADFAVVPVSIDTQGAEKPKAFLAEIGVKALPLYADPSTKIFRDLKSNAMAVGLPTTVLVDRKGCALGVMSGPAEWDSEDAKALITAAKSGA</sequence>
<feature type="transmembrane region" description="Helical" evidence="4">
    <location>
        <begin position="15"/>
        <end position="36"/>
    </location>
</feature>
<keyword evidence="4" id="KW-0472">Membrane</keyword>
<dbReference type="Pfam" id="PF08534">
    <property type="entry name" value="Redoxin"/>
    <property type="match status" value="1"/>
</dbReference>
<keyword evidence="2" id="KW-0201">Cytochrome c-type biogenesis</keyword>
<dbReference type="NCBIfam" id="NF047696">
    <property type="entry name" value="ThlDiSintTplARhiz"/>
    <property type="match status" value="1"/>
</dbReference>
<gene>
    <name evidence="6" type="ORF">GGR25_002729</name>
</gene>
<reference evidence="6 7" key="1">
    <citation type="submission" date="2020-08" db="EMBL/GenBank/DDBJ databases">
        <title>Genomic Encyclopedia of Type Strains, Phase IV (KMG-IV): sequencing the most valuable type-strain genomes for metagenomic binning, comparative biology and taxonomic classification.</title>
        <authorList>
            <person name="Goeker M."/>
        </authorList>
    </citation>
    <scope>NUCLEOTIDE SEQUENCE [LARGE SCALE GENOMIC DNA]</scope>
    <source>
        <strain evidence="6 7">DSM 25966</strain>
    </source>
</reference>
<dbReference type="InterPro" id="IPR017937">
    <property type="entry name" value="Thioredoxin_CS"/>
</dbReference>
<dbReference type="SUPFAM" id="SSF52833">
    <property type="entry name" value="Thioredoxin-like"/>
    <property type="match status" value="1"/>
</dbReference>
<keyword evidence="4" id="KW-0812">Transmembrane</keyword>
<feature type="domain" description="Thioredoxin" evidence="5">
    <location>
        <begin position="57"/>
        <end position="222"/>
    </location>
</feature>
<dbReference type="InterPro" id="IPR013766">
    <property type="entry name" value="Thioredoxin_domain"/>
</dbReference>
<evidence type="ECO:0000256" key="1">
    <source>
        <dbReference type="ARBA" id="ARBA00004196"/>
    </source>
</evidence>
<dbReference type="RefSeq" id="WP_183399295.1">
    <property type="nucleotide sequence ID" value="NZ_JACIDS010000003.1"/>
</dbReference>
<dbReference type="Gene3D" id="3.40.30.10">
    <property type="entry name" value="Glutaredoxin"/>
    <property type="match status" value="1"/>
</dbReference>
<keyword evidence="3" id="KW-0676">Redox-active center</keyword>
<name>A0A840AMZ3_9HYPH</name>
<dbReference type="PROSITE" id="PS51352">
    <property type="entry name" value="THIOREDOXIN_2"/>
    <property type="match status" value="1"/>
</dbReference>
<keyword evidence="6" id="KW-0413">Isomerase</keyword>
<evidence type="ECO:0000256" key="3">
    <source>
        <dbReference type="ARBA" id="ARBA00023284"/>
    </source>
</evidence>
<dbReference type="GO" id="GO:0015036">
    <property type="term" value="F:disulfide oxidoreductase activity"/>
    <property type="evidence" value="ECO:0007669"/>
    <property type="project" value="UniProtKB-ARBA"/>
</dbReference>
<dbReference type="InterPro" id="IPR036249">
    <property type="entry name" value="Thioredoxin-like_sf"/>
</dbReference>
<evidence type="ECO:0000313" key="7">
    <source>
        <dbReference type="Proteomes" id="UP000553963"/>
    </source>
</evidence>
<organism evidence="6 7">
    <name type="scientific">Kaistia hirudinis</name>
    <dbReference type="NCBI Taxonomy" id="1293440"/>
    <lineage>
        <taxon>Bacteria</taxon>
        <taxon>Pseudomonadati</taxon>
        <taxon>Pseudomonadota</taxon>
        <taxon>Alphaproteobacteria</taxon>
        <taxon>Hyphomicrobiales</taxon>
        <taxon>Kaistiaceae</taxon>
        <taxon>Kaistia</taxon>
    </lineage>
</organism>
<comment type="subcellular location">
    <subcellularLocation>
        <location evidence="1">Cell envelope</location>
    </subcellularLocation>
</comment>
<dbReference type="GO" id="GO:0030313">
    <property type="term" value="C:cell envelope"/>
    <property type="evidence" value="ECO:0007669"/>
    <property type="project" value="UniProtKB-SubCell"/>
</dbReference>
<evidence type="ECO:0000259" key="5">
    <source>
        <dbReference type="PROSITE" id="PS51352"/>
    </source>
</evidence>
<dbReference type="InterPro" id="IPR050553">
    <property type="entry name" value="Thioredoxin_ResA/DsbE_sf"/>
</dbReference>
<comment type="caution">
    <text evidence="6">The sequence shown here is derived from an EMBL/GenBank/DDBJ whole genome shotgun (WGS) entry which is preliminary data.</text>
</comment>
<dbReference type="GO" id="GO:0017004">
    <property type="term" value="P:cytochrome complex assembly"/>
    <property type="evidence" value="ECO:0007669"/>
    <property type="project" value="UniProtKB-KW"/>
</dbReference>
<proteinExistence type="predicted"/>
<dbReference type="GO" id="GO:0016853">
    <property type="term" value="F:isomerase activity"/>
    <property type="evidence" value="ECO:0007669"/>
    <property type="project" value="UniProtKB-KW"/>
</dbReference>
<keyword evidence="4" id="KW-1133">Transmembrane helix</keyword>
<dbReference type="PANTHER" id="PTHR42852">
    <property type="entry name" value="THIOL:DISULFIDE INTERCHANGE PROTEIN DSBE"/>
    <property type="match status" value="1"/>
</dbReference>
<keyword evidence="7" id="KW-1185">Reference proteome</keyword>